<dbReference type="CDD" id="cd08517">
    <property type="entry name" value="PBP2_NikA_DppA_OppA_like_13"/>
    <property type="match status" value="1"/>
</dbReference>
<keyword evidence="4" id="KW-1133">Transmembrane helix</keyword>
<dbReference type="Proteomes" id="UP000215367">
    <property type="component" value="Unassembled WGS sequence"/>
</dbReference>
<geneLocation type="plasmid" evidence="6">
    <name>unnamed</name>
</geneLocation>
<comment type="similarity">
    <text evidence="2">Belongs to the bacterial solute-binding protein 5 family.</text>
</comment>
<protein>
    <submittedName>
        <fullName evidence="6">ABC transporter substrate-binding protein</fullName>
    </submittedName>
</protein>
<evidence type="ECO:0000313" key="7">
    <source>
        <dbReference type="Proteomes" id="UP000215367"/>
    </source>
</evidence>
<keyword evidence="6" id="KW-0614">Plasmid</keyword>
<dbReference type="EMBL" id="NOWT01000064">
    <property type="protein sequence ID" value="OYD80276.1"/>
    <property type="molecule type" value="Genomic_DNA"/>
</dbReference>
<organism evidence="6 7">
    <name type="scientific">Azospirillum brasilense</name>
    <dbReference type="NCBI Taxonomy" id="192"/>
    <lineage>
        <taxon>Bacteria</taxon>
        <taxon>Pseudomonadati</taxon>
        <taxon>Pseudomonadota</taxon>
        <taxon>Alphaproteobacteria</taxon>
        <taxon>Rhodospirillales</taxon>
        <taxon>Azospirillaceae</taxon>
        <taxon>Azospirillum</taxon>
    </lineage>
</organism>
<comment type="caution">
    <text evidence="6">The sequence shown here is derived from an EMBL/GenBank/DDBJ whole genome shotgun (WGS) entry which is preliminary data.</text>
</comment>
<dbReference type="PANTHER" id="PTHR30290:SF38">
    <property type="entry name" value="D,D-DIPEPTIDE-BINDING PERIPLASMIC PROTEIN DDPA-RELATED"/>
    <property type="match status" value="1"/>
</dbReference>
<dbReference type="SUPFAM" id="SSF53850">
    <property type="entry name" value="Periplasmic binding protein-like II"/>
    <property type="match status" value="1"/>
</dbReference>
<keyword evidence="3" id="KW-0732">Signal</keyword>
<dbReference type="InterPro" id="IPR000914">
    <property type="entry name" value="SBP_5_dom"/>
</dbReference>
<evidence type="ECO:0000256" key="2">
    <source>
        <dbReference type="ARBA" id="ARBA00005695"/>
    </source>
</evidence>
<proteinExistence type="inferred from homology"/>
<dbReference type="Pfam" id="PF00496">
    <property type="entry name" value="SBP_bac_5"/>
    <property type="match status" value="1"/>
</dbReference>
<keyword evidence="4" id="KW-0812">Transmembrane</keyword>
<evidence type="ECO:0000256" key="1">
    <source>
        <dbReference type="ARBA" id="ARBA00004418"/>
    </source>
</evidence>
<name>A0A235H360_AZOBR</name>
<feature type="transmembrane region" description="Helical" evidence="4">
    <location>
        <begin position="47"/>
        <end position="67"/>
    </location>
</feature>
<comment type="subcellular location">
    <subcellularLocation>
        <location evidence="1">Periplasm</location>
    </subcellularLocation>
</comment>
<evidence type="ECO:0000259" key="5">
    <source>
        <dbReference type="Pfam" id="PF00496"/>
    </source>
</evidence>
<sequence>MPEMLLCEIILTSRLSLGLIGRLTQFAPESSMMGRDRQVGTGIRRRLVVAAAAMMTAALVVGVIPGSQGGAAAQEARQGSTLSIILQPEPVTLTPSTNMAQPTQVVAGNIFDGLVTYDFELKPKPALAERWEVAPDGLTITFHLRSGVKWHDGKPFSAADVKWSLENIWKTIHPRNKSLFENVTQVDTPDDATVILRLSKPSLPILSVLNGVGAPILPKHLYEGTDVLNNPYNNKPVGTGPFVFKEWKRGEYVELTRNPDYWEAGKPHLDRLLFRMIPDAAARAAAIEKGEIQYAPYNPVPFRDAERLAKLPRLKVDTRGYEWLSPLLYLDFNVENQYLKDVRVRRAIAHAIDRAALAKIVWFGYAKPAISPVPSSLVTFHNAKLPQYPFDVKKAEALLDEAGLKRDANGVRFTLTHDFLPYGDDYRRTGEFLKQALKRVGIEVTIRSQDSAAFIKRVYVDRDFDFAISYNNAFPDPQIGVVRAFWSGWLGTGTPWTNGSGYRNAKADALIQAAGVEGDPAKRVAQFNEFQDIVLGDVPSLPLLELNFFSVYSADLQGIVEQGDQVYSSLKNARFVDAPKGN</sequence>
<evidence type="ECO:0000256" key="3">
    <source>
        <dbReference type="ARBA" id="ARBA00022729"/>
    </source>
</evidence>
<dbReference type="Gene3D" id="3.10.105.10">
    <property type="entry name" value="Dipeptide-binding Protein, Domain 3"/>
    <property type="match status" value="1"/>
</dbReference>
<dbReference type="InterPro" id="IPR030678">
    <property type="entry name" value="Peptide/Ni-bd"/>
</dbReference>
<gene>
    <name evidence="6" type="ORF">CHT98_32140</name>
</gene>
<keyword evidence="4" id="KW-0472">Membrane</keyword>
<evidence type="ECO:0000313" key="6">
    <source>
        <dbReference type="EMBL" id="OYD80276.1"/>
    </source>
</evidence>
<reference evidence="6 7" key="1">
    <citation type="submission" date="2017-07" db="EMBL/GenBank/DDBJ databases">
        <title>Whole genome sequence of Azospirillum brasilense 2A1, a potential biofertilizer strain.</title>
        <authorList>
            <person name="Fontana C.A."/>
            <person name="Toffoli L.M."/>
            <person name="Salazar S.M."/>
            <person name="Puglisi E."/>
            <person name="Pedraza R."/>
            <person name="Bassi D."/>
            <person name="Cocconcelli P.S."/>
        </authorList>
    </citation>
    <scope>NUCLEOTIDE SEQUENCE [LARGE SCALE GENOMIC DNA]</scope>
    <source>
        <strain evidence="6 7">2A1</strain>
        <plasmid evidence="6">unnamed</plasmid>
    </source>
</reference>
<dbReference type="InterPro" id="IPR039424">
    <property type="entry name" value="SBP_5"/>
</dbReference>
<evidence type="ECO:0000256" key="4">
    <source>
        <dbReference type="SAM" id="Phobius"/>
    </source>
</evidence>
<dbReference type="GO" id="GO:0015833">
    <property type="term" value="P:peptide transport"/>
    <property type="evidence" value="ECO:0007669"/>
    <property type="project" value="TreeGrafter"/>
</dbReference>
<dbReference type="PANTHER" id="PTHR30290">
    <property type="entry name" value="PERIPLASMIC BINDING COMPONENT OF ABC TRANSPORTER"/>
    <property type="match status" value="1"/>
</dbReference>
<accession>A0A235H360</accession>
<dbReference type="PIRSF" id="PIRSF002741">
    <property type="entry name" value="MppA"/>
    <property type="match status" value="1"/>
</dbReference>
<dbReference type="GO" id="GO:0043190">
    <property type="term" value="C:ATP-binding cassette (ABC) transporter complex"/>
    <property type="evidence" value="ECO:0007669"/>
    <property type="project" value="InterPro"/>
</dbReference>
<dbReference type="GO" id="GO:1904680">
    <property type="term" value="F:peptide transmembrane transporter activity"/>
    <property type="evidence" value="ECO:0007669"/>
    <property type="project" value="TreeGrafter"/>
</dbReference>
<feature type="domain" description="Solute-binding protein family 5" evidence="5">
    <location>
        <begin position="122"/>
        <end position="487"/>
    </location>
</feature>
<dbReference type="GO" id="GO:0030288">
    <property type="term" value="C:outer membrane-bounded periplasmic space"/>
    <property type="evidence" value="ECO:0007669"/>
    <property type="project" value="UniProtKB-ARBA"/>
</dbReference>
<dbReference type="Gene3D" id="3.40.190.10">
    <property type="entry name" value="Periplasmic binding protein-like II"/>
    <property type="match status" value="1"/>
</dbReference>
<dbReference type="AlphaFoldDB" id="A0A235H360"/>